<evidence type="ECO:0000313" key="2">
    <source>
        <dbReference type="Proteomes" id="UP001501444"/>
    </source>
</evidence>
<comment type="caution">
    <text evidence="1">The sequence shown here is derived from an EMBL/GenBank/DDBJ whole genome shotgun (WGS) entry which is preliminary data.</text>
</comment>
<dbReference type="RefSeq" id="WP_344616733.1">
    <property type="nucleotide sequence ID" value="NZ_BAAARV010000067.1"/>
</dbReference>
<evidence type="ECO:0000313" key="1">
    <source>
        <dbReference type="EMBL" id="GAA2368689.1"/>
    </source>
</evidence>
<sequence length="100" mass="11151">MSVHHPLYHYSATIKAVDKPVLGALRGLSFEVETAAHPQIASGGTTGDVWEKNDNQVKFRFTSAELRQRFLVEAARIFRDGLFELVSTDDADPATPRHRS</sequence>
<gene>
    <name evidence="1" type="ORF">GCM10010170_068680</name>
</gene>
<dbReference type="EMBL" id="BAAARV010000067">
    <property type="protein sequence ID" value="GAA2368689.1"/>
    <property type="molecule type" value="Genomic_DNA"/>
</dbReference>
<dbReference type="Proteomes" id="UP001501444">
    <property type="component" value="Unassembled WGS sequence"/>
</dbReference>
<organism evidence="1 2">
    <name type="scientific">Dactylosporangium salmoneum</name>
    <dbReference type="NCBI Taxonomy" id="53361"/>
    <lineage>
        <taxon>Bacteria</taxon>
        <taxon>Bacillati</taxon>
        <taxon>Actinomycetota</taxon>
        <taxon>Actinomycetes</taxon>
        <taxon>Micromonosporales</taxon>
        <taxon>Micromonosporaceae</taxon>
        <taxon>Dactylosporangium</taxon>
    </lineage>
</organism>
<accession>A0ABP5U655</accession>
<reference evidence="2" key="1">
    <citation type="journal article" date="2019" name="Int. J. Syst. Evol. Microbiol.">
        <title>The Global Catalogue of Microorganisms (GCM) 10K type strain sequencing project: providing services to taxonomists for standard genome sequencing and annotation.</title>
        <authorList>
            <consortium name="The Broad Institute Genomics Platform"/>
            <consortium name="The Broad Institute Genome Sequencing Center for Infectious Disease"/>
            <person name="Wu L."/>
            <person name="Ma J."/>
        </authorList>
    </citation>
    <scope>NUCLEOTIDE SEQUENCE [LARGE SCALE GENOMIC DNA]</scope>
    <source>
        <strain evidence="2">JCM 3272</strain>
    </source>
</reference>
<proteinExistence type="predicted"/>
<name>A0ABP5U655_9ACTN</name>
<keyword evidence="2" id="KW-1185">Reference proteome</keyword>
<protein>
    <submittedName>
        <fullName evidence="1">Uncharacterized protein</fullName>
    </submittedName>
</protein>